<dbReference type="Pfam" id="PF18495">
    <property type="entry name" value="VbhA"/>
    <property type="match status" value="1"/>
</dbReference>
<dbReference type="EMBL" id="JASNUQ010000021">
    <property type="protein sequence ID" value="MDK4291047.1"/>
    <property type="molecule type" value="Genomic_DNA"/>
</dbReference>
<dbReference type="InterPro" id="IPR041535">
    <property type="entry name" value="VbhA"/>
</dbReference>
<protein>
    <submittedName>
        <fullName evidence="2">Antitoxin VbhA family protein</fullName>
    </submittedName>
</protein>
<evidence type="ECO:0000313" key="3">
    <source>
        <dbReference type="Proteomes" id="UP001239759"/>
    </source>
</evidence>
<keyword evidence="3" id="KW-1185">Reference proteome</keyword>
<accession>A0ABT7FYH4</accession>
<organism evidence="2 3">
    <name type="scientific">Corynebacterium pseudodiphtheriticum</name>
    <dbReference type="NCBI Taxonomy" id="37637"/>
    <lineage>
        <taxon>Bacteria</taxon>
        <taxon>Bacillati</taxon>
        <taxon>Actinomycetota</taxon>
        <taxon>Actinomycetes</taxon>
        <taxon>Mycobacteriales</taxon>
        <taxon>Corynebacteriaceae</taxon>
        <taxon>Corynebacterium</taxon>
    </lineage>
</organism>
<dbReference type="InterPro" id="IPR043038">
    <property type="entry name" value="VbhA_sf"/>
</dbReference>
<comment type="caution">
    <text evidence="2">The sequence shown here is derived from an EMBL/GenBank/DDBJ whole genome shotgun (WGS) entry which is preliminary data.</text>
</comment>
<evidence type="ECO:0000259" key="1">
    <source>
        <dbReference type="Pfam" id="PF18495"/>
    </source>
</evidence>
<dbReference type="Gene3D" id="1.10.8.1050">
    <property type="entry name" value="Antitoxin VbhA-like"/>
    <property type="match status" value="1"/>
</dbReference>
<proteinExistence type="predicted"/>
<evidence type="ECO:0000313" key="2">
    <source>
        <dbReference type="EMBL" id="MDK4291047.1"/>
    </source>
</evidence>
<dbReference type="CDD" id="cd11586">
    <property type="entry name" value="VbhA_like"/>
    <property type="match status" value="1"/>
</dbReference>
<gene>
    <name evidence="2" type="ORF">QPX23_10035</name>
</gene>
<dbReference type="InterPro" id="IPR033788">
    <property type="entry name" value="VbhA-like"/>
</dbReference>
<dbReference type="Proteomes" id="UP001239759">
    <property type="component" value="Unassembled WGS sequence"/>
</dbReference>
<dbReference type="RefSeq" id="WP_284574868.1">
    <property type="nucleotide sequence ID" value="NZ_JASNUQ010000021.1"/>
</dbReference>
<name>A0ABT7FYH4_9CORY</name>
<feature type="domain" description="Antitoxin VbhA" evidence="1">
    <location>
        <begin position="6"/>
        <end position="47"/>
    </location>
</feature>
<sequence length="56" mass="6243">MDSIERRVRNAVASTGTEGITLSDHQIAAMYRIARGELNAADHIRKMGLVPKHDLR</sequence>
<reference evidence="2 3" key="1">
    <citation type="submission" date="2023-05" db="EMBL/GenBank/DDBJ databases">
        <title>Metabolic capabilities are highly conserved among human nasal-associated Corynebacterium species in pangenomic analyses.</title>
        <authorList>
            <person name="Tran T.H."/>
            <person name="Roberts A.Q."/>
            <person name="Escapa I.F."/>
            <person name="Gao W."/>
            <person name="Conlan S."/>
            <person name="Kong H."/>
            <person name="Segre J.A."/>
            <person name="Kelly M.S."/>
            <person name="Lemon K.P."/>
        </authorList>
    </citation>
    <scope>NUCLEOTIDE SEQUENCE [LARGE SCALE GENOMIC DNA]</scope>
    <source>
        <strain evidence="2 3">KPL3772</strain>
    </source>
</reference>